<dbReference type="Proteomes" id="UP000199215">
    <property type="component" value="Unassembled WGS sequence"/>
</dbReference>
<protein>
    <recommendedName>
        <fullName evidence="2">DUF7969 domain-containing protein</fullName>
    </recommendedName>
</protein>
<gene>
    <name evidence="3" type="ORF">SAMN05192561_102354</name>
</gene>
<evidence type="ECO:0000313" key="4">
    <source>
        <dbReference type="Proteomes" id="UP000199215"/>
    </source>
</evidence>
<feature type="compositionally biased region" description="Acidic residues" evidence="1">
    <location>
        <begin position="126"/>
        <end position="136"/>
    </location>
</feature>
<dbReference type="AlphaFoldDB" id="A0A1H6IGH4"/>
<dbReference type="RefSeq" id="WP_092816398.1">
    <property type="nucleotide sequence ID" value="NZ_FNWU01000002.1"/>
</dbReference>
<name>A0A1H6IGH4_9EURY</name>
<keyword evidence="4" id="KW-1185">Reference proteome</keyword>
<dbReference type="OrthoDB" id="313263at2157"/>
<dbReference type="EMBL" id="FNWU01000002">
    <property type="protein sequence ID" value="SEH48012.1"/>
    <property type="molecule type" value="Genomic_DNA"/>
</dbReference>
<evidence type="ECO:0000256" key="1">
    <source>
        <dbReference type="SAM" id="MobiDB-lite"/>
    </source>
</evidence>
<evidence type="ECO:0000313" key="3">
    <source>
        <dbReference type="EMBL" id="SEH48012.1"/>
    </source>
</evidence>
<feature type="compositionally biased region" description="Acidic residues" evidence="1">
    <location>
        <begin position="49"/>
        <end position="64"/>
    </location>
</feature>
<dbReference type="Pfam" id="PF25923">
    <property type="entry name" value="DUF7969"/>
    <property type="match status" value="2"/>
</dbReference>
<proteinExistence type="predicted"/>
<feature type="region of interest" description="Disordered" evidence="1">
    <location>
        <begin position="150"/>
        <end position="194"/>
    </location>
</feature>
<accession>A0A1H6IGH4</accession>
<feature type="compositionally biased region" description="Basic and acidic residues" evidence="1">
    <location>
        <begin position="65"/>
        <end position="88"/>
    </location>
</feature>
<feature type="domain" description="DUF7969" evidence="2">
    <location>
        <begin position="85"/>
        <end position="189"/>
    </location>
</feature>
<dbReference type="InterPro" id="IPR058275">
    <property type="entry name" value="DUF7969"/>
</dbReference>
<feature type="domain" description="DUF7969" evidence="2">
    <location>
        <begin position="1"/>
        <end position="81"/>
    </location>
</feature>
<evidence type="ECO:0000259" key="2">
    <source>
        <dbReference type="Pfam" id="PF25923"/>
    </source>
</evidence>
<sequence>MSYPVTYYCPHCETLVAVDREGYLDDKAVTPYPLEGWTYVAPSVAFGDDGSDEGETTADEGETTAEERKTTAEERKTRDRRTSPDPDGVRFVCGESDGVTWAPDTGGTTSENVDDGADAPTADAPTADETETDDVGCGEPFYLSFVRFEDGREVDPRTDTDAERIRLNLGREPDRPRGPGGPSGPDGGSGGFWG</sequence>
<reference evidence="3 4" key="1">
    <citation type="submission" date="2016-10" db="EMBL/GenBank/DDBJ databases">
        <authorList>
            <person name="de Groot N.N."/>
        </authorList>
    </citation>
    <scope>NUCLEOTIDE SEQUENCE [LARGE SCALE GENOMIC DNA]</scope>
    <source>
        <strain evidence="3 4">IBRC-M10418</strain>
    </source>
</reference>
<feature type="compositionally biased region" description="Gly residues" evidence="1">
    <location>
        <begin position="178"/>
        <end position="194"/>
    </location>
</feature>
<organism evidence="3 4">
    <name type="scientific">Halopenitus malekzadehii</name>
    <dbReference type="NCBI Taxonomy" id="1267564"/>
    <lineage>
        <taxon>Archaea</taxon>
        <taxon>Methanobacteriati</taxon>
        <taxon>Methanobacteriota</taxon>
        <taxon>Stenosarchaea group</taxon>
        <taxon>Halobacteria</taxon>
        <taxon>Halobacteriales</taxon>
        <taxon>Haloferacaceae</taxon>
        <taxon>Halopenitus</taxon>
    </lineage>
</organism>
<feature type="compositionally biased region" description="Basic and acidic residues" evidence="1">
    <location>
        <begin position="150"/>
        <end position="177"/>
    </location>
</feature>
<feature type="region of interest" description="Disordered" evidence="1">
    <location>
        <begin position="45"/>
        <end position="138"/>
    </location>
</feature>